<dbReference type="Proteomes" id="UP001476247">
    <property type="component" value="Unassembled WGS sequence"/>
</dbReference>
<evidence type="ECO:0000313" key="8">
    <source>
        <dbReference type="EMBL" id="GAA5799829.1"/>
    </source>
</evidence>
<keyword evidence="5" id="KW-0067">ATP-binding</keyword>
<accession>A0ABP9XYH6</accession>
<feature type="region of interest" description="Disordered" evidence="6">
    <location>
        <begin position="43"/>
        <end position="76"/>
    </location>
</feature>
<feature type="region of interest" description="Disordered" evidence="6">
    <location>
        <begin position="572"/>
        <end position="623"/>
    </location>
</feature>
<feature type="compositionally biased region" description="Polar residues" evidence="6">
    <location>
        <begin position="588"/>
        <end position="606"/>
    </location>
</feature>
<gene>
    <name evidence="8" type="ORF">HPULCUR_005248</name>
</gene>
<dbReference type="InterPro" id="IPR050494">
    <property type="entry name" value="Ser_Thr_dual-spec_kinase"/>
</dbReference>
<keyword evidence="4" id="KW-0418">Kinase</keyword>
<dbReference type="InterPro" id="IPR008271">
    <property type="entry name" value="Ser/Thr_kinase_AS"/>
</dbReference>
<keyword evidence="2" id="KW-0808">Transferase</keyword>
<dbReference type="InterPro" id="IPR011009">
    <property type="entry name" value="Kinase-like_dom_sf"/>
</dbReference>
<feature type="compositionally biased region" description="Polar residues" evidence="6">
    <location>
        <begin position="747"/>
        <end position="758"/>
    </location>
</feature>
<dbReference type="InterPro" id="IPR000719">
    <property type="entry name" value="Prot_kinase_dom"/>
</dbReference>
<feature type="compositionally biased region" description="Basic and acidic residues" evidence="6">
    <location>
        <begin position="675"/>
        <end position="686"/>
    </location>
</feature>
<dbReference type="PROSITE" id="PS00108">
    <property type="entry name" value="PROTEIN_KINASE_ST"/>
    <property type="match status" value="1"/>
</dbReference>
<dbReference type="SMART" id="SM00220">
    <property type="entry name" value="S_TKc"/>
    <property type="match status" value="1"/>
</dbReference>
<evidence type="ECO:0000256" key="2">
    <source>
        <dbReference type="ARBA" id="ARBA00022679"/>
    </source>
</evidence>
<keyword evidence="9" id="KW-1185">Reference proteome</keyword>
<protein>
    <recommendedName>
        <fullName evidence="7">Protein kinase domain-containing protein</fullName>
    </recommendedName>
</protein>
<organism evidence="8 9">
    <name type="scientific">Helicostylum pulchrum</name>
    <dbReference type="NCBI Taxonomy" id="562976"/>
    <lineage>
        <taxon>Eukaryota</taxon>
        <taxon>Fungi</taxon>
        <taxon>Fungi incertae sedis</taxon>
        <taxon>Mucoromycota</taxon>
        <taxon>Mucoromycotina</taxon>
        <taxon>Mucoromycetes</taxon>
        <taxon>Mucorales</taxon>
        <taxon>Mucorineae</taxon>
        <taxon>Mucoraceae</taxon>
        <taxon>Helicostylum</taxon>
    </lineage>
</organism>
<name>A0ABP9XYH6_9FUNG</name>
<keyword evidence="1" id="KW-0723">Serine/threonine-protein kinase</keyword>
<dbReference type="PROSITE" id="PS50011">
    <property type="entry name" value="PROTEIN_KINASE_DOM"/>
    <property type="match status" value="1"/>
</dbReference>
<dbReference type="Gene3D" id="3.30.200.20">
    <property type="entry name" value="Phosphorylase Kinase, domain 1"/>
    <property type="match status" value="1"/>
</dbReference>
<proteinExistence type="predicted"/>
<evidence type="ECO:0000256" key="1">
    <source>
        <dbReference type="ARBA" id="ARBA00022527"/>
    </source>
</evidence>
<feature type="compositionally biased region" description="Polar residues" evidence="6">
    <location>
        <begin position="43"/>
        <end position="57"/>
    </location>
</feature>
<evidence type="ECO:0000259" key="7">
    <source>
        <dbReference type="PROSITE" id="PS50011"/>
    </source>
</evidence>
<feature type="domain" description="Protein kinase" evidence="7">
    <location>
        <begin position="219"/>
        <end position="568"/>
    </location>
</feature>
<comment type="caution">
    <text evidence="8">The sequence shown here is derived from an EMBL/GenBank/DDBJ whole genome shotgun (WGS) entry which is preliminary data.</text>
</comment>
<dbReference type="Pfam" id="PF00069">
    <property type="entry name" value="Pkinase"/>
    <property type="match status" value="1"/>
</dbReference>
<evidence type="ECO:0000256" key="3">
    <source>
        <dbReference type="ARBA" id="ARBA00022741"/>
    </source>
</evidence>
<sequence>MSNFGKNKNIYSAGLKSGNISHSDLSSTSKKLRDSQFTLTSGDNGSNFSFKGSQPTYQGRVVLDDNSDDDDDSDWDEPDLEIVKVQQASLLHRRIPSIRKQLVSANASTIVASSTPVTKVNNSPYYCEEIGPRLDLGYQWPLDLQQFKRSQGFVKVTPSNNSSRQRDVDRWLLTNRQKIPKRILTKPSKPFRNEENDNENFDYILKVNEILGHDPNFMYRVIDLLGQGTFGQVVKCERISTGELFSVKVIKNKSAYKTQSCMEIEILKKLNTQLDPDDKHHILRLHHVFYHKNHLCLVFELLSYNLYDLIGHNKYKGFSPDKVRAFSVQLLDTLSVLKDAKIIHCDLKPENILLESEKSLTIKVIDFGSSCHEANRIYTYIQSRFYRSPEVLLGMRYTGAIDMWSFGCIVAELFLGLPLFPGSSEYNQLFRIVEMLGVPSKDMLSKGRNTNKFFNKKSTGFDNFDYELKSRDQYSHENNKNELPRKKYFPQTTLKDIILMYNHGKPQLSKEENEKRRLSGAANYMRDEEEKQRETEARLSILDFLYGVLELNPLKRWTPQQALQHPFITQKPYTGPFKPDGQIKFSDDVSSSLSTLNLNERPTNSGNRKRSQSMNKPVAPEQIQLSAKQIQAPIQKYPKERTSEYTNNPPSEAYRQRNTRSQGDNLGLLPPNIPNEKKKVQDDRKVKISPQIKVRTGSHESMRVPPNDGQRVRGIDGKSKFGIVGKAHAGEAAGGLLMMRQKEDTQMNENNTSTSKRMTNAFKRRSVK</sequence>
<dbReference type="PANTHER" id="PTHR24058:SF17">
    <property type="entry name" value="HOMEODOMAIN INTERACTING PROTEIN KINASE, ISOFORM D"/>
    <property type="match status" value="1"/>
</dbReference>
<dbReference type="EMBL" id="BAABUJ010000014">
    <property type="protein sequence ID" value="GAA5799829.1"/>
    <property type="molecule type" value="Genomic_DNA"/>
</dbReference>
<dbReference type="SUPFAM" id="SSF56112">
    <property type="entry name" value="Protein kinase-like (PK-like)"/>
    <property type="match status" value="1"/>
</dbReference>
<evidence type="ECO:0000256" key="5">
    <source>
        <dbReference type="ARBA" id="ARBA00022840"/>
    </source>
</evidence>
<dbReference type="PANTHER" id="PTHR24058">
    <property type="entry name" value="DUAL SPECIFICITY PROTEIN KINASE"/>
    <property type="match status" value="1"/>
</dbReference>
<evidence type="ECO:0000313" key="9">
    <source>
        <dbReference type="Proteomes" id="UP001476247"/>
    </source>
</evidence>
<feature type="compositionally biased region" description="Acidic residues" evidence="6">
    <location>
        <begin position="65"/>
        <end position="76"/>
    </location>
</feature>
<dbReference type="Gene3D" id="1.10.510.10">
    <property type="entry name" value="Transferase(Phosphotransferase) domain 1"/>
    <property type="match status" value="1"/>
</dbReference>
<reference evidence="8 9" key="1">
    <citation type="submission" date="2024-04" db="EMBL/GenBank/DDBJ databases">
        <title>genome sequences of Mucor flavus KT1a and Helicostylum pulchrum KT1b strains isolation_sourced from the surface of a dry-aged beef.</title>
        <authorList>
            <person name="Toyotome T."/>
            <person name="Hosono M."/>
            <person name="Torimaru M."/>
            <person name="Fukuda K."/>
            <person name="Mikami N."/>
        </authorList>
    </citation>
    <scope>NUCLEOTIDE SEQUENCE [LARGE SCALE GENOMIC DNA]</scope>
    <source>
        <strain evidence="8 9">KT1b</strain>
    </source>
</reference>
<feature type="region of interest" description="Disordered" evidence="6">
    <location>
        <begin position="635"/>
        <end position="687"/>
    </location>
</feature>
<keyword evidence="3" id="KW-0547">Nucleotide-binding</keyword>
<evidence type="ECO:0000256" key="6">
    <source>
        <dbReference type="SAM" id="MobiDB-lite"/>
    </source>
</evidence>
<evidence type="ECO:0000256" key="4">
    <source>
        <dbReference type="ARBA" id="ARBA00022777"/>
    </source>
</evidence>
<feature type="region of interest" description="Disordered" evidence="6">
    <location>
        <begin position="742"/>
        <end position="768"/>
    </location>
</feature>